<keyword evidence="2" id="KW-0808">Transferase</keyword>
<accession>A0A1G8FZJ8</accession>
<sequence>MLRSVQDDDLPVMRRWRNHPRVRAASFTTHEIAEDEHARWWAAIRADADRLVLIYDHEGAAAGVVTYSGLCTGTATWGFYLDHDGLEGSGRLLRAWIGLERAAIEHAFGPLGVTALRGMVLAENEPVRLLHRRFGFVEVGTYQREVDGVPRDVVAIQLRKGQA</sequence>
<dbReference type="AlphaFoldDB" id="A0A1G8FZJ8"/>
<reference evidence="2 3" key="1">
    <citation type="submission" date="2016-10" db="EMBL/GenBank/DDBJ databases">
        <authorList>
            <person name="de Groot N.N."/>
        </authorList>
    </citation>
    <scope>NUCLEOTIDE SEQUENCE [LARGE SCALE GENOMIC DNA]</scope>
    <source>
        <strain evidence="2 3">CGMCC 4.6533</strain>
    </source>
</reference>
<dbReference type="Pfam" id="PF13302">
    <property type="entry name" value="Acetyltransf_3"/>
    <property type="match status" value="1"/>
</dbReference>
<protein>
    <submittedName>
        <fullName evidence="2">L-amino acid N-acyltransferase YncA</fullName>
    </submittedName>
</protein>
<dbReference type="InterPro" id="IPR000182">
    <property type="entry name" value="GNAT_dom"/>
</dbReference>
<dbReference type="RefSeq" id="WP_218135654.1">
    <property type="nucleotide sequence ID" value="NZ_FNDJ01000003.1"/>
</dbReference>
<dbReference type="SUPFAM" id="SSF55729">
    <property type="entry name" value="Acyl-CoA N-acyltransferases (Nat)"/>
    <property type="match status" value="1"/>
</dbReference>
<dbReference type="PROSITE" id="PS51186">
    <property type="entry name" value="GNAT"/>
    <property type="match status" value="1"/>
</dbReference>
<dbReference type="Gene3D" id="3.40.630.30">
    <property type="match status" value="1"/>
</dbReference>
<evidence type="ECO:0000313" key="2">
    <source>
        <dbReference type="EMBL" id="SDH87544.1"/>
    </source>
</evidence>
<organism evidence="2 3">
    <name type="scientific">Nonomuraea jiangxiensis</name>
    <dbReference type="NCBI Taxonomy" id="633440"/>
    <lineage>
        <taxon>Bacteria</taxon>
        <taxon>Bacillati</taxon>
        <taxon>Actinomycetota</taxon>
        <taxon>Actinomycetes</taxon>
        <taxon>Streptosporangiales</taxon>
        <taxon>Streptosporangiaceae</taxon>
        <taxon>Nonomuraea</taxon>
    </lineage>
</organism>
<dbReference type="GO" id="GO:0016747">
    <property type="term" value="F:acyltransferase activity, transferring groups other than amino-acyl groups"/>
    <property type="evidence" value="ECO:0007669"/>
    <property type="project" value="InterPro"/>
</dbReference>
<proteinExistence type="predicted"/>
<dbReference type="STRING" id="633440.SAMN05421869_103483"/>
<dbReference type="EMBL" id="FNDJ01000003">
    <property type="protein sequence ID" value="SDH87544.1"/>
    <property type="molecule type" value="Genomic_DNA"/>
</dbReference>
<keyword evidence="2" id="KW-0012">Acyltransferase</keyword>
<dbReference type="InterPro" id="IPR016181">
    <property type="entry name" value="Acyl_CoA_acyltransferase"/>
</dbReference>
<gene>
    <name evidence="2" type="ORF">SAMN05421869_103483</name>
</gene>
<evidence type="ECO:0000313" key="3">
    <source>
        <dbReference type="Proteomes" id="UP000199202"/>
    </source>
</evidence>
<keyword evidence="3" id="KW-1185">Reference proteome</keyword>
<feature type="domain" description="N-acetyltransferase" evidence="1">
    <location>
        <begin position="1"/>
        <end position="160"/>
    </location>
</feature>
<evidence type="ECO:0000259" key="1">
    <source>
        <dbReference type="PROSITE" id="PS51186"/>
    </source>
</evidence>
<dbReference type="Proteomes" id="UP000199202">
    <property type="component" value="Unassembled WGS sequence"/>
</dbReference>
<name>A0A1G8FZJ8_9ACTN</name>